<feature type="compositionally biased region" description="Low complexity" evidence="1">
    <location>
        <begin position="1046"/>
        <end position="1094"/>
    </location>
</feature>
<feature type="compositionally biased region" description="Basic and acidic residues" evidence="1">
    <location>
        <begin position="292"/>
        <end position="318"/>
    </location>
</feature>
<feature type="compositionally biased region" description="Low complexity" evidence="1">
    <location>
        <begin position="949"/>
        <end position="962"/>
    </location>
</feature>
<gene>
    <name evidence="3" type="primary">LOC106156701</name>
</gene>
<proteinExistence type="predicted"/>
<feature type="compositionally biased region" description="Low complexity" evidence="1">
    <location>
        <begin position="1372"/>
        <end position="1381"/>
    </location>
</feature>
<dbReference type="KEGG" id="lak:106156701"/>
<feature type="compositionally biased region" description="Basic and acidic residues" evidence="1">
    <location>
        <begin position="1746"/>
        <end position="1766"/>
    </location>
</feature>
<reference evidence="3" key="1">
    <citation type="submission" date="2025-08" db="UniProtKB">
        <authorList>
            <consortium name="RefSeq"/>
        </authorList>
    </citation>
    <scope>IDENTIFICATION</scope>
    <source>
        <tissue evidence="3">Gonads</tissue>
    </source>
</reference>
<feature type="region of interest" description="Disordered" evidence="1">
    <location>
        <begin position="1487"/>
        <end position="1589"/>
    </location>
</feature>
<feature type="compositionally biased region" description="Polar residues" evidence="1">
    <location>
        <begin position="226"/>
        <end position="242"/>
    </location>
</feature>
<evidence type="ECO:0000313" key="2">
    <source>
        <dbReference type="Proteomes" id="UP000085678"/>
    </source>
</evidence>
<feature type="region of interest" description="Disordered" evidence="1">
    <location>
        <begin position="1616"/>
        <end position="1771"/>
    </location>
</feature>
<feature type="compositionally biased region" description="Low complexity" evidence="1">
    <location>
        <begin position="1297"/>
        <end position="1312"/>
    </location>
</feature>
<feature type="compositionally biased region" description="Basic and acidic residues" evidence="1">
    <location>
        <begin position="120"/>
        <end position="129"/>
    </location>
</feature>
<feature type="compositionally biased region" description="Polar residues" evidence="1">
    <location>
        <begin position="1027"/>
        <end position="1041"/>
    </location>
</feature>
<feature type="compositionally biased region" description="Polar residues" evidence="1">
    <location>
        <begin position="1144"/>
        <end position="1153"/>
    </location>
</feature>
<feature type="compositionally biased region" description="Basic and acidic residues" evidence="1">
    <location>
        <begin position="190"/>
        <end position="211"/>
    </location>
</feature>
<accession>A0A1S3HPS0</accession>
<sequence length="1823" mass="203602">MAGRFEVSKRDPRYIAHGTIISARRYRTNLEAIIDKYNKPFHRDDIIDLESFVIENEVGRLKKIKKAQAFGQTQLASVKGRAKLPLAFDPNESGFASGENSKSSSKFSSSVFDSLDQEESLMRSHDESTVRGTAEEEIAEDFISKVLENESIVGEPEPSDGESIGDSDSEDEQDQWESEDDGIDCVADQKSSKSDSKGSGRKRAEVQEKREKVKHLNAKKRAALQAVNSSPGTTVHNNTFTLKKTSSKSKPKDEDVAEEPKPSDEEIFISCDSDSDLEQDSWQVEGDGVDGVSEHKSSKSDSKGSGRKRVDVQETEKQEKVKILEKRQILTAKRRIAPQPVNSCPINPMFISTFTPEKTSSSSKLDRKPKSTHYKKNVVEVAPFLASTRSENFDSLEKKSSELENYRNEIKSPRKDKHRTAKMKESYVSEETALTSIHMNEYDAVSMNSPQITTSNSPMAVSPQNFQTLNAGQSVSGEQPPHVVHTQSVISKRQVFIGENSKPSTTDERKSREAVWQRVPEEKYDWAVRERDVCRDKHGKEEAMDISMTTVNTPQMQPFGVGTNATFTVVQNKLPSRVPVGEFQYQQHEEFQYQQHEEFQYQQHEEFQYQQHEEFQHQQHEEFQYQQDDNALTDASRRDNRCHRQSSAVVIFPLPSPKDNHHMANNRHNGAKTSVSCSPRVLGAASGKVPVGIVHRSPRLTIEGMAFLMHSPLPYVMDPLEQHTSGQGSPNPFTTPKFTQETAIVKVTPTYPQPTQTECLKFSSASNTPTSRQIENQLDQLRQSAPAKFIGGVSGARGAQFSAKKRLVLESTASDQHSDMTLHTNLFANVDRQFEDQCISERSLFQPPSNQFCPIMESTRISEGAGFKPPWVKPADILKNHSAGIRGAIGNPKAESTRLSQADTEKVNCNNRHQAVPPVWNPQAESTRIMAVPASPSLTNGSDKWMRQSDNSNSSRSGVSLHGSRDMFDSNVCTVSGPVFRTPTSRPRQKTRTPSSRPDTLISGPCTPRARSLTPTSRSSTPGSRSNTLVPGSFTPSSRSHSPGARSLTPTSRSTTLMPGSCSPSSRSHSPKARSLTPTSRSTTPSSRSTTPSSKPFTPHARSVTPTMRYETPRSSKINPTSGRFAPDAQSPSEYIQRLQLNTPLSSGYSKDPNTPLHHSPKKLGHRFQDGNLGCESVDSGMDVSVNMEEISYETQGAGFEYSSALANGHANTKKDKKEVRRLIAVTADSAGYTRPTLDEMDDRRVQPVIADSISSHVREEKDRDSHVHKIYKTKSKKYQSPFQSKKQEQDDSGQLSPRVSPPSQKSSKSLSFDTFPQSWKPKNQKLESQISSEPVYPGTPDKQKGNSKFRRKSITSTPNKEDEDSFHIDSSDISSISNSSSRFGGMVYSTDLEESENSDLECNNSYDSDGVELLDLDATMGSKEKAQIAECSWSTNDLKDQDDMDRTLVKHSLDQSRDLSNSHDLNFEKASLNQEGVVKAAKKQLFGKEQMGQGQRNEKIHRAPSVKERNQQREMGTSGNGKPKFKTNGQRIDSRGRFLAGRSIQDDQGKQQELKDKQHSVQAEEKETTAGSSTKNKQPAGLFSKVSYKIKPQSVPKYDCEESTLKDTSFANTLKSIRGSSRHNLEQDGDYSNFGGESKRKTIEDPRHPKQEKRSQVPSNFYSKNLRGLGAHHDGNDVLLYSEDETARVKKRERQPGSVRYPVESDTGMQGNVSRSRHRVGEDQSRPKGGGSVQTDRYGFSDSESITRRNLDKKSKFRFPEDRVQGHARSPKRLWHDEPWQMVSPPKMKRIDYRPKSDMQNISLCLGKGNCSKSFCFSCIDE</sequence>
<feature type="compositionally biased region" description="Basic and acidic residues" evidence="1">
    <location>
        <begin position="1257"/>
        <end position="1268"/>
    </location>
</feature>
<feature type="compositionally biased region" description="Polar residues" evidence="1">
    <location>
        <begin position="1113"/>
        <end position="1122"/>
    </location>
</feature>
<keyword evidence="2" id="KW-1185">Reference proteome</keyword>
<feature type="compositionally biased region" description="Basic and acidic residues" evidence="1">
    <location>
        <begin position="1497"/>
        <end position="1513"/>
    </location>
</feature>
<feature type="compositionally biased region" description="Basic and acidic residues" evidence="1">
    <location>
        <begin position="250"/>
        <end position="264"/>
    </location>
</feature>
<dbReference type="RefSeq" id="XP_013387541.1">
    <property type="nucleotide sequence ID" value="XM_013532087.1"/>
</dbReference>
<feature type="region of interest" description="Disordered" evidence="1">
    <location>
        <begin position="1251"/>
        <end position="1381"/>
    </location>
</feature>
<feature type="compositionally biased region" description="Polar residues" evidence="1">
    <location>
        <begin position="1313"/>
        <end position="1333"/>
    </location>
</feature>
<dbReference type="STRING" id="7574.A0A1S3HPS0"/>
<feature type="compositionally biased region" description="Basic and acidic residues" evidence="1">
    <location>
        <begin position="1638"/>
        <end position="1656"/>
    </location>
</feature>
<feature type="compositionally biased region" description="Low complexity" evidence="1">
    <location>
        <begin position="1007"/>
        <end position="1026"/>
    </location>
</feature>
<feature type="region of interest" description="Disordered" evidence="1">
    <location>
        <begin position="932"/>
        <end position="1131"/>
    </location>
</feature>
<feature type="region of interest" description="Disordered" evidence="1">
    <location>
        <begin position="1144"/>
        <end position="1170"/>
    </location>
</feature>
<dbReference type="GeneID" id="106156701"/>
<feature type="compositionally biased region" description="Acidic residues" evidence="1">
    <location>
        <begin position="157"/>
        <end position="183"/>
    </location>
</feature>
<organism evidence="2 3">
    <name type="scientific">Lingula anatina</name>
    <name type="common">Brachiopod</name>
    <name type="synonym">Lingula unguis</name>
    <dbReference type="NCBI Taxonomy" id="7574"/>
    <lineage>
        <taxon>Eukaryota</taxon>
        <taxon>Metazoa</taxon>
        <taxon>Spiralia</taxon>
        <taxon>Lophotrochozoa</taxon>
        <taxon>Brachiopoda</taxon>
        <taxon>Linguliformea</taxon>
        <taxon>Lingulata</taxon>
        <taxon>Lingulida</taxon>
        <taxon>Linguloidea</taxon>
        <taxon>Lingulidae</taxon>
        <taxon>Lingula</taxon>
    </lineage>
</organism>
<evidence type="ECO:0000313" key="3">
    <source>
        <dbReference type="RefSeq" id="XP_013387541.1"/>
    </source>
</evidence>
<evidence type="ECO:0000256" key="1">
    <source>
        <dbReference type="SAM" id="MobiDB-lite"/>
    </source>
</evidence>
<dbReference type="Proteomes" id="UP000085678">
    <property type="component" value="Unplaced"/>
</dbReference>
<feature type="compositionally biased region" description="Basic residues" evidence="1">
    <location>
        <begin position="1269"/>
        <end position="1278"/>
    </location>
</feature>
<name>A0A1S3HPS0_LINAN</name>
<dbReference type="InParanoid" id="A0A1S3HPS0"/>
<protein>
    <submittedName>
        <fullName evidence="3">Uncharacterized protein LOC106156701</fullName>
    </submittedName>
</protein>
<feature type="compositionally biased region" description="Basic residues" evidence="1">
    <location>
        <begin position="212"/>
        <end position="222"/>
    </location>
</feature>
<feature type="region of interest" description="Disordered" evidence="1">
    <location>
        <begin position="117"/>
        <end position="318"/>
    </location>
</feature>
<feature type="compositionally biased region" description="Polar residues" evidence="1">
    <location>
        <begin position="982"/>
        <end position="998"/>
    </location>
</feature>
<feature type="compositionally biased region" description="Basic and acidic residues" evidence="1">
    <location>
        <begin position="1545"/>
        <end position="1569"/>
    </location>
</feature>